<gene>
    <name evidence="1" type="primary">Acey_s0706.g1695</name>
    <name evidence="1" type="ORF">Y032_0706g1695</name>
</gene>
<name>A0A016WG76_9BILA</name>
<dbReference type="EMBL" id="JARK01000306">
    <property type="protein sequence ID" value="EYC38620.1"/>
    <property type="molecule type" value="Genomic_DNA"/>
</dbReference>
<organism evidence="1 2">
    <name type="scientific">Ancylostoma ceylanicum</name>
    <dbReference type="NCBI Taxonomy" id="53326"/>
    <lineage>
        <taxon>Eukaryota</taxon>
        <taxon>Metazoa</taxon>
        <taxon>Ecdysozoa</taxon>
        <taxon>Nematoda</taxon>
        <taxon>Chromadorea</taxon>
        <taxon>Rhabditida</taxon>
        <taxon>Rhabditina</taxon>
        <taxon>Rhabditomorpha</taxon>
        <taxon>Strongyloidea</taxon>
        <taxon>Ancylostomatidae</taxon>
        <taxon>Ancylostomatinae</taxon>
        <taxon>Ancylostoma</taxon>
    </lineage>
</organism>
<reference evidence="2" key="1">
    <citation type="journal article" date="2015" name="Nat. Genet.">
        <title>The genome and transcriptome of the zoonotic hookworm Ancylostoma ceylanicum identify infection-specific gene families.</title>
        <authorList>
            <person name="Schwarz E.M."/>
            <person name="Hu Y."/>
            <person name="Antoshechkin I."/>
            <person name="Miller M.M."/>
            <person name="Sternberg P.W."/>
            <person name="Aroian R.V."/>
        </authorList>
    </citation>
    <scope>NUCLEOTIDE SEQUENCE</scope>
    <source>
        <strain evidence="2">HY135</strain>
    </source>
</reference>
<keyword evidence="2" id="KW-1185">Reference proteome</keyword>
<comment type="caution">
    <text evidence="1">The sequence shown here is derived from an EMBL/GenBank/DDBJ whole genome shotgun (WGS) entry which is preliminary data.</text>
</comment>
<dbReference type="Proteomes" id="UP000024635">
    <property type="component" value="Unassembled WGS sequence"/>
</dbReference>
<evidence type="ECO:0000313" key="2">
    <source>
        <dbReference type="Proteomes" id="UP000024635"/>
    </source>
</evidence>
<protein>
    <submittedName>
        <fullName evidence="1">Uncharacterized protein</fullName>
    </submittedName>
</protein>
<dbReference type="AlphaFoldDB" id="A0A016WG76"/>
<proteinExistence type="predicted"/>
<sequence length="122" mass="13415">MVLPNFSQGGHLHAVVAHVFAPDGEAVESSRPVEYEHCSSWICTEKVEGEAEKSRILTGTERVVLGRLTWLHMLKKRTCRKQRTVPPCGAQNGLYLTTTCGFTNRRGPPWVQTGGGEPSPSI</sequence>
<accession>A0A016WG76</accession>
<evidence type="ECO:0000313" key="1">
    <source>
        <dbReference type="EMBL" id="EYC38620.1"/>
    </source>
</evidence>